<dbReference type="Proteomes" id="UP000625976">
    <property type="component" value="Unassembled WGS sequence"/>
</dbReference>
<accession>A0A917GP28</accession>
<name>A0A917GP28_9FLAO</name>
<comment type="caution">
    <text evidence="1">The sequence shown here is derived from an EMBL/GenBank/DDBJ whole genome shotgun (WGS) entry which is preliminary data.</text>
</comment>
<dbReference type="RefSeq" id="WP_188465337.1">
    <property type="nucleotide sequence ID" value="NZ_BMFQ01000003.1"/>
</dbReference>
<evidence type="ECO:0000313" key="2">
    <source>
        <dbReference type="Proteomes" id="UP000625976"/>
    </source>
</evidence>
<proteinExistence type="predicted"/>
<keyword evidence="2" id="KW-1185">Reference proteome</keyword>
<gene>
    <name evidence="1" type="ORF">GCM10010976_24730</name>
</gene>
<protein>
    <submittedName>
        <fullName evidence="1">Uncharacterized protein</fullName>
    </submittedName>
</protein>
<reference evidence="1" key="1">
    <citation type="journal article" date="2014" name="Int. J. Syst. Evol. Microbiol.">
        <title>Complete genome sequence of Corynebacterium casei LMG S-19264T (=DSM 44701T), isolated from a smear-ripened cheese.</title>
        <authorList>
            <consortium name="US DOE Joint Genome Institute (JGI-PGF)"/>
            <person name="Walter F."/>
            <person name="Albersmeier A."/>
            <person name="Kalinowski J."/>
            <person name="Ruckert C."/>
        </authorList>
    </citation>
    <scope>NUCLEOTIDE SEQUENCE</scope>
    <source>
        <strain evidence="1">CGMCC 1.12751</strain>
    </source>
</reference>
<dbReference type="PROSITE" id="PS51257">
    <property type="entry name" value="PROKAR_LIPOPROTEIN"/>
    <property type="match status" value="1"/>
</dbReference>
<dbReference type="EMBL" id="BMFQ01000003">
    <property type="protein sequence ID" value="GGG52684.1"/>
    <property type="molecule type" value="Genomic_DNA"/>
</dbReference>
<dbReference type="AlphaFoldDB" id="A0A917GP28"/>
<evidence type="ECO:0000313" key="1">
    <source>
        <dbReference type="EMBL" id="GGG52684.1"/>
    </source>
</evidence>
<sequence length="148" mass="17346">MKTRYTILALSILVLGVSCKNESPNHSTADTENPMNEQITKTTNYKEEGNFEEEVYTHEAITDSINEHWNLDDPERQQGLYSNFEMTTKQQQDYEKALQAWLESDMENPYDKLSASERIDAENIILKPILDESQYTRYKAWAKENDKR</sequence>
<reference evidence="1" key="2">
    <citation type="submission" date="2020-09" db="EMBL/GenBank/DDBJ databases">
        <authorList>
            <person name="Sun Q."/>
            <person name="Zhou Y."/>
        </authorList>
    </citation>
    <scope>NUCLEOTIDE SEQUENCE</scope>
    <source>
        <strain evidence="1">CGMCC 1.12751</strain>
    </source>
</reference>
<organism evidence="1 2">
    <name type="scientific">Bizionia arctica</name>
    <dbReference type="NCBI Taxonomy" id="1495645"/>
    <lineage>
        <taxon>Bacteria</taxon>
        <taxon>Pseudomonadati</taxon>
        <taxon>Bacteroidota</taxon>
        <taxon>Flavobacteriia</taxon>
        <taxon>Flavobacteriales</taxon>
        <taxon>Flavobacteriaceae</taxon>
        <taxon>Bizionia</taxon>
    </lineage>
</organism>